<keyword evidence="1" id="KW-0472">Membrane</keyword>
<name>A0A7Y9RX43_9ACTN</name>
<keyword evidence="1" id="KW-1133">Transmembrane helix</keyword>
<accession>A0A7Y9RX43</accession>
<dbReference type="AlphaFoldDB" id="A0A7Y9RX43"/>
<keyword evidence="3" id="KW-1185">Reference proteome</keyword>
<organism evidence="2 3">
    <name type="scientific">Nocardioides perillae</name>
    <dbReference type="NCBI Taxonomy" id="1119534"/>
    <lineage>
        <taxon>Bacteria</taxon>
        <taxon>Bacillati</taxon>
        <taxon>Actinomycetota</taxon>
        <taxon>Actinomycetes</taxon>
        <taxon>Propionibacteriales</taxon>
        <taxon>Nocardioidaceae</taxon>
        <taxon>Nocardioides</taxon>
    </lineage>
</organism>
<keyword evidence="1" id="KW-0812">Transmembrane</keyword>
<gene>
    <name evidence="2" type="ORF">BJ989_001884</name>
</gene>
<dbReference type="EMBL" id="JACCAC010000001">
    <property type="protein sequence ID" value="NYG55580.1"/>
    <property type="molecule type" value="Genomic_DNA"/>
</dbReference>
<evidence type="ECO:0000313" key="3">
    <source>
        <dbReference type="Proteomes" id="UP000544110"/>
    </source>
</evidence>
<protein>
    <submittedName>
        <fullName evidence="2">Uncharacterized protein</fullName>
    </submittedName>
</protein>
<proteinExistence type="predicted"/>
<feature type="transmembrane region" description="Helical" evidence="1">
    <location>
        <begin position="26"/>
        <end position="43"/>
    </location>
</feature>
<evidence type="ECO:0000256" key="1">
    <source>
        <dbReference type="SAM" id="Phobius"/>
    </source>
</evidence>
<evidence type="ECO:0000313" key="2">
    <source>
        <dbReference type="EMBL" id="NYG55580.1"/>
    </source>
</evidence>
<dbReference type="RefSeq" id="WP_179517998.1">
    <property type="nucleotide sequence ID" value="NZ_JACCAC010000001.1"/>
</dbReference>
<sequence>MTTAVEPGSPGDLPLTGGTRIRSRSWWALFAAGLVAAAGWYAAHPAPLPSDGSVAAQTAAGTPVTLGVLSVDDRAVELREVGWDRSALGAGDELTAHVCRGGSVSATRDPSAFCTSVVPAEGTTLRPGDQLVLEVVAEEPGRLVLEGLRVAYRDGWQWGEQQAGRTVEVVITER</sequence>
<dbReference type="Proteomes" id="UP000544110">
    <property type="component" value="Unassembled WGS sequence"/>
</dbReference>
<reference evidence="2 3" key="1">
    <citation type="submission" date="2020-07" db="EMBL/GenBank/DDBJ databases">
        <title>Sequencing the genomes of 1000 actinobacteria strains.</title>
        <authorList>
            <person name="Klenk H.-P."/>
        </authorList>
    </citation>
    <scope>NUCLEOTIDE SEQUENCE [LARGE SCALE GENOMIC DNA]</scope>
    <source>
        <strain evidence="2 3">DSM 24552</strain>
    </source>
</reference>
<comment type="caution">
    <text evidence="2">The sequence shown here is derived from an EMBL/GenBank/DDBJ whole genome shotgun (WGS) entry which is preliminary data.</text>
</comment>